<dbReference type="GO" id="GO:0005886">
    <property type="term" value="C:plasma membrane"/>
    <property type="evidence" value="ECO:0007669"/>
    <property type="project" value="UniProtKB-SubCell"/>
</dbReference>
<name>A0A4Q5MXU5_9MICO</name>
<keyword evidence="4" id="KW-0997">Cell inner membrane</keyword>
<gene>
    <name evidence="11" type="ORF">EUA98_16965</name>
</gene>
<evidence type="ECO:0000256" key="5">
    <source>
        <dbReference type="ARBA" id="ARBA00022692"/>
    </source>
</evidence>
<feature type="transmembrane region" description="Helical" evidence="10">
    <location>
        <begin position="169"/>
        <end position="188"/>
    </location>
</feature>
<evidence type="ECO:0000256" key="6">
    <source>
        <dbReference type="ARBA" id="ARBA00022989"/>
    </source>
</evidence>
<dbReference type="GO" id="GO:0022857">
    <property type="term" value="F:transmembrane transporter activity"/>
    <property type="evidence" value="ECO:0007669"/>
    <property type="project" value="InterPro"/>
</dbReference>
<comment type="caution">
    <text evidence="11">The sequence shown here is derived from an EMBL/GenBank/DDBJ whole genome shotgun (WGS) entry which is preliminary data.</text>
</comment>
<keyword evidence="12" id="KW-1185">Reference proteome</keyword>
<feature type="transmembrane region" description="Helical" evidence="10">
    <location>
        <begin position="93"/>
        <end position="119"/>
    </location>
</feature>
<proteinExistence type="predicted"/>
<dbReference type="PANTHER" id="PTHR32196">
    <property type="entry name" value="ABC TRANSPORTER PERMEASE PROTEIN YPHD-RELATED-RELATED"/>
    <property type="match status" value="1"/>
</dbReference>
<feature type="region of interest" description="Disordered" evidence="9">
    <location>
        <begin position="325"/>
        <end position="358"/>
    </location>
</feature>
<comment type="subcellular location">
    <subcellularLocation>
        <location evidence="1">Cell membrane</location>
        <topology evidence="1">Multi-pass membrane protein</topology>
    </subcellularLocation>
</comment>
<sequence length="358" mass="36712">MNVAKAVLRGAARWEGALVVILMVEVVVFGALNPRFLDAGRLISSTSDFLYLGIIALPLAIVMMTGGIDISIGSIVSLSAIVTGVTFANGVNIWLAACLGLLAALLAGLANGLAIVATGANPMVITLGTQFLFAGLAVGISGLANVSSFEGISGLPDSFVAVGNGETVGIPNMVLIFVVVAAIFAVVLHGTTFGRQARLIGANPKAAAYSGFAVTRITICAYLLSALGAGIAGVLLTSYLASARADIGANMLMPVLTLVVIGGVSMFGGEGTIVGVIIATFVIGFLQQGLRFAGMSESEVAVANGTALVLVASLRWWTSHTAETLKNQRARRRKPRTPITGSSLQGPEVDVLQSTRTR</sequence>
<keyword evidence="6 10" id="KW-1133">Transmembrane helix</keyword>
<organism evidence="11 12">
    <name type="scientific">Pengzhenrongella frigida</name>
    <dbReference type="NCBI Taxonomy" id="1259133"/>
    <lineage>
        <taxon>Bacteria</taxon>
        <taxon>Bacillati</taxon>
        <taxon>Actinomycetota</taxon>
        <taxon>Actinomycetes</taxon>
        <taxon>Micrococcales</taxon>
        <taxon>Pengzhenrongella</taxon>
    </lineage>
</organism>
<feature type="transmembrane region" description="Helical" evidence="10">
    <location>
        <begin position="253"/>
        <end position="286"/>
    </location>
</feature>
<evidence type="ECO:0000256" key="4">
    <source>
        <dbReference type="ARBA" id="ARBA00022519"/>
    </source>
</evidence>
<keyword evidence="2" id="KW-0813">Transport</keyword>
<reference evidence="11 12" key="1">
    <citation type="submission" date="2019-01" db="EMBL/GenBank/DDBJ databases">
        <title>Novel species of Cellulomonas.</title>
        <authorList>
            <person name="Liu Q."/>
            <person name="Xin Y.-H."/>
        </authorList>
    </citation>
    <scope>NUCLEOTIDE SEQUENCE [LARGE SCALE GENOMIC DNA]</scope>
    <source>
        <strain evidence="11 12">HLT2-17</strain>
    </source>
</reference>
<dbReference type="PANTHER" id="PTHR32196:SF71">
    <property type="entry name" value="AUTOINDUCER 2 IMPORT SYSTEM PERMEASE PROTEIN LSRD"/>
    <property type="match status" value="1"/>
</dbReference>
<dbReference type="RefSeq" id="WP_130103883.1">
    <property type="nucleotide sequence ID" value="NZ_SDWW01000053.1"/>
</dbReference>
<evidence type="ECO:0000256" key="2">
    <source>
        <dbReference type="ARBA" id="ARBA00022448"/>
    </source>
</evidence>
<evidence type="ECO:0000313" key="12">
    <source>
        <dbReference type="Proteomes" id="UP000293764"/>
    </source>
</evidence>
<keyword evidence="5 10" id="KW-0812">Transmembrane</keyword>
<protein>
    <recommendedName>
        <fullName evidence="8">Autoinducer 2 import system permease protein LsrD</fullName>
    </recommendedName>
</protein>
<dbReference type="OrthoDB" id="3468954at2"/>
<dbReference type="Proteomes" id="UP000293764">
    <property type="component" value="Unassembled WGS sequence"/>
</dbReference>
<evidence type="ECO:0000256" key="3">
    <source>
        <dbReference type="ARBA" id="ARBA00022475"/>
    </source>
</evidence>
<evidence type="ECO:0000256" key="9">
    <source>
        <dbReference type="SAM" id="MobiDB-lite"/>
    </source>
</evidence>
<feature type="transmembrane region" description="Helical" evidence="10">
    <location>
        <begin position="16"/>
        <end position="37"/>
    </location>
</feature>
<feature type="transmembrane region" description="Helical" evidence="10">
    <location>
        <begin position="49"/>
        <end position="81"/>
    </location>
</feature>
<keyword evidence="7 10" id="KW-0472">Membrane</keyword>
<feature type="transmembrane region" description="Helical" evidence="10">
    <location>
        <begin position="219"/>
        <end position="241"/>
    </location>
</feature>
<accession>A0A4Q5MXU5</accession>
<feature type="transmembrane region" description="Helical" evidence="10">
    <location>
        <begin position="131"/>
        <end position="149"/>
    </location>
</feature>
<keyword evidence="3" id="KW-1003">Cell membrane</keyword>
<evidence type="ECO:0000256" key="7">
    <source>
        <dbReference type="ARBA" id="ARBA00023136"/>
    </source>
</evidence>
<evidence type="ECO:0000256" key="1">
    <source>
        <dbReference type="ARBA" id="ARBA00004651"/>
    </source>
</evidence>
<evidence type="ECO:0000256" key="8">
    <source>
        <dbReference type="ARBA" id="ARBA00039381"/>
    </source>
</evidence>
<dbReference type="EMBL" id="SDWW01000053">
    <property type="protein sequence ID" value="RYV49773.1"/>
    <property type="molecule type" value="Genomic_DNA"/>
</dbReference>
<dbReference type="InterPro" id="IPR001851">
    <property type="entry name" value="ABC_transp_permease"/>
</dbReference>
<evidence type="ECO:0000313" key="11">
    <source>
        <dbReference type="EMBL" id="RYV49773.1"/>
    </source>
</evidence>
<evidence type="ECO:0000256" key="10">
    <source>
        <dbReference type="SAM" id="Phobius"/>
    </source>
</evidence>
<dbReference type="CDD" id="cd06579">
    <property type="entry name" value="TM_PBP1_transp_AraH_like"/>
    <property type="match status" value="1"/>
</dbReference>
<dbReference type="AlphaFoldDB" id="A0A4Q5MXU5"/>
<dbReference type="Pfam" id="PF02653">
    <property type="entry name" value="BPD_transp_2"/>
    <property type="match status" value="1"/>
</dbReference>